<dbReference type="KEGG" id="nall:PP769_01875"/>
<evidence type="ECO:0000313" key="3">
    <source>
        <dbReference type="Proteomes" id="UP001302719"/>
    </source>
</evidence>
<protein>
    <submittedName>
        <fullName evidence="2">NAD-dependent epimerase/dehydratase family protein</fullName>
    </submittedName>
</protein>
<dbReference type="AlphaFoldDB" id="A0AA96GBI7"/>
<gene>
    <name evidence="2" type="ORF">PP769_01875</name>
</gene>
<reference evidence="2 3" key="1">
    <citation type="submission" date="2023-01" db="EMBL/GenBank/DDBJ databases">
        <title>Cultivation and genomic characterization of new, ubiquitous marine nitrite-oxidizing bacteria from the Nitrospirales.</title>
        <authorList>
            <person name="Mueller A.J."/>
            <person name="Daebeler A."/>
            <person name="Herbold C.W."/>
            <person name="Kirkegaard R.H."/>
            <person name="Daims H."/>
        </authorList>
    </citation>
    <scope>NUCLEOTIDE SEQUENCE [LARGE SCALE GENOMIC DNA]</scope>
    <source>
        <strain evidence="2 3">VA</strain>
    </source>
</reference>
<accession>A0AA96GBI7</accession>
<dbReference type="Gene3D" id="3.40.50.720">
    <property type="entry name" value="NAD(P)-binding Rossmann-like Domain"/>
    <property type="match status" value="1"/>
</dbReference>
<feature type="domain" description="NAD-dependent epimerase/dehydratase" evidence="1">
    <location>
        <begin position="4"/>
        <end position="229"/>
    </location>
</feature>
<dbReference type="InterPro" id="IPR036291">
    <property type="entry name" value="NAD(P)-bd_dom_sf"/>
</dbReference>
<dbReference type="EMBL" id="CP116967">
    <property type="protein sequence ID" value="WNM58536.1"/>
    <property type="molecule type" value="Genomic_DNA"/>
</dbReference>
<dbReference type="PANTHER" id="PTHR48079:SF6">
    <property type="entry name" value="NAD(P)-BINDING DOMAIN-CONTAINING PROTEIN-RELATED"/>
    <property type="match status" value="1"/>
</dbReference>
<dbReference type="PANTHER" id="PTHR48079">
    <property type="entry name" value="PROTEIN YEEZ"/>
    <property type="match status" value="1"/>
</dbReference>
<dbReference type="SUPFAM" id="SSF51735">
    <property type="entry name" value="NAD(P)-binding Rossmann-fold domains"/>
    <property type="match status" value="1"/>
</dbReference>
<dbReference type="InterPro" id="IPR001509">
    <property type="entry name" value="Epimerase_deHydtase"/>
</dbReference>
<organism evidence="2 3">
    <name type="scientific">Candidatus Nitrospira allomarina</name>
    <dbReference type="NCBI Taxonomy" id="3020900"/>
    <lineage>
        <taxon>Bacteria</taxon>
        <taxon>Pseudomonadati</taxon>
        <taxon>Nitrospirota</taxon>
        <taxon>Nitrospiria</taxon>
        <taxon>Nitrospirales</taxon>
        <taxon>Nitrospiraceae</taxon>
        <taxon>Nitrospira</taxon>
    </lineage>
</organism>
<dbReference type="GO" id="GO:0004029">
    <property type="term" value="F:aldehyde dehydrogenase (NAD+) activity"/>
    <property type="evidence" value="ECO:0007669"/>
    <property type="project" value="TreeGrafter"/>
</dbReference>
<dbReference type="Pfam" id="PF01370">
    <property type="entry name" value="Epimerase"/>
    <property type="match status" value="1"/>
</dbReference>
<dbReference type="RefSeq" id="WP_312644512.1">
    <property type="nucleotide sequence ID" value="NZ_CP116967.1"/>
</dbReference>
<keyword evidence="3" id="KW-1185">Reference proteome</keyword>
<dbReference type="Proteomes" id="UP001302719">
    <property type="component" value="Chromosome"/>
</dbReference>
<proteinExistence type="predicted"/>
<evidence type="ECO:0000313" key="2">
    <source>
        <dbReference type="EMBL" id="WNM58536.1"/>
    </source>
</evidence>
<name>A0AA96GBI7_9BACT</name>
<dbReference type="GO" id="GO:0005737">
    <property type="term" value="C:cytoplasm"/>
    <property type="evidence" value="ECO:0007669"/>
    <property type="project" value="TreeGrafter"/>
</dbReference>
<dbReference type="InterPro" id="IPR051783">
    <property type="entry name" value="NAD(P)-dependent_oxidoreduct"/>
</dbReference>
<evidence type="ECO:0000259" key="1">
    <source>
        <dbReference type="Pfam" id="PF01370"/>
    </source>
</evidence>
<sequence length="328" mass="36250">MKSLVIGGTGQLGANLVRVLLERGDQVRVLHRFTSNTFTIDGLNVERVVGDLNDGESLRLGCEGRDVVYHTAGYYPSGTIPVEVAKGQALKETALVLEAVRAARVDRFVFASTLTTVGFPKTVGHPANETCQFSTRYTNNPYLMAKAAMEEKILQSVHHGIPAVVVIPTEFFGPYDQQPTSGTHILMVAKGRMPVYVPGRVNIIDVRDVAVAMIRAAERGRVGERYLVGNWNTTQKDLNELIAQEVGVPPPFFPVPLALARWGAKVGEWVSRSLLRRPPFVSAFFVEVMAHMQHYDCSKALRELDYPRSGPQGAIEDAVIWFRENGYL</sequence>